<name>Q66BM5_YERPS</name>
<evidence type="ECO:0000313" key="1">
    <source>
        <dbReference type="EMBL" id="CAH20985.1"/>
    </source>
</evidence>
<dbReference type="PATRIC" id="fig|273123.14.peg.798"/>
<dbReference type="KEGG" id="yps:YPTB1746"/>
<proteinExistence type="predicted"/>
<sequence>MIYFSATTGGFYPQEWKEEYLATGSWPDDALLLTKKEQTKYWKHVPATGKMLGVMKGRPVWLDIPPLPAPHGDTLAALARRHRDAFIKTTDSITVIDYSIDDSPLTDTQRAELTATRAAYRAWPTVENWPQVELPELPQWLLIEAVNQGYCIPNWPPLSA</sequence>
<dbReference type="EMBL" id="BX936398">
    <property type="protein sequence ID" value="CAH20985.1"/>
    <property type="molecule type" value="Genomic_DNA"/>
</dbReference>
<evidence type="ECO:0000313" key="2">
    <source>
        <dbReference type="Proteomes" id="UP000001011"/>
    </source>
</evidence>
<dbReference type="Proteomes" id="UP000001011">
    <property type="component" value="Chromosome"/>
</dbReference>
<protein>
    <submittedName>
        <fullName evidence="1">Conserved hypothetical phage tail fiber protein</fullName>
    </submittedName>
</protein>
<organism evidence="1 2">
    <name type="scientific">Yersinia pseudotuberculosis serotype I (strain IP32953)</name>
    <dbReference type="NCBI Taxonomy" id="273123"/>
    <lineage>
        <taxon>Bacteria</taxon>
        <taxon>Pseudomonadati</taxon>
        <taxon>Pseudomonadota</taxon>
        <taxon>Gammaproteobacteria</taxon>
        <taxon>Enterobacterales</taxon>
        <taxon>Yersiniaceae</taxon>
        <taxon>Yersinia</taxon>
    </lineage>
</organism>
<dbReference type="KEGG" id="ypo:BZ17_750"/>
<dbReference type="AlphaFoldDB" id="Q66BM5"/>
<accession>Q66BM5</accession>
<dbReference type="RefSeq" id="WP_011192206.1">
    <property type="nucleotide sequence ID" value="NC_006155.1"/>
</dbReference>
<gene>
    <name evidence="1" type="ordered locus">YPTB1746</name>
</gene>
<reference evidence="1 2" key="1">
    <citation type="journal article" date="2004" name="Proc. Natl. Acad. Sci. U.S.A.">
        <title>Insights into the evolution of Yersinia pestis through whole-genome comparison with Yersinia pseudotuberculosis.</title>
        <authorList>
            <person name="Chain P.S.G."/>
            <person name="Carniel E."/>
            <person name="Larimer F.W."/>
            <person name="Lamerdin J."/>
            <person name="Stoutland P.O."/>
            <person name="Regala W.M."/>
            <person name="Georgescu A.M."/>
            <person name="Vergez L.M."/>
            <person name="Land M.L."/>
            <person name="Motin V.L."/>
            <person name="Brubaker R.R."/>
            <person name="Fowler J."/>
            <person name="Hinnebusch J."/>
            <person name="Marceau M."/>
            <person name="Medigue C."/>
            <person name="Simonet M."/>
            <person name="Chenal-Francisque V."/>
            <person name="Souza B."/>
            <person name="Dacheux D."/>
            <person name="Elliott J.M."/>
            <person name="Derbise A."/>
            <person name="Hauser L.J."/>
            <person name="Garcia E."/>
        </authorList>
    </citation>
    <scope>NUCLEOTIDE SEQUENCE [LARGE SCALE GENOMIC DNA]</scope>
    <source>
        <strain evidence="2">IP32953</strain>
    </source>
</reference>